<protein>
    <recommendedName>
        <fullName evidence="2">J domain-containing protein</fullName>
    </recommendedName>
</protein>
<evidence type="ECO:0000256" key="1">
    <source>
        <dbReference type="SAM" id="MobiDB-lite"/>
    </source>
</evidence>
<dbReference type="PRINTS" id="PR00625">
    <property type="entry name" value="JDOMAIN"/>
</dbReference>
<reference evidence="3 4" key="1">
    <citation type="journal article" date="2011" name="Proc. Natl. Acad. Sci. U.S.A.">
        <title>Niche of harmful alga Aureococcus anophagefferens revealed through ecogenomics.</title>
        <authorList>
            <person name="Gobler C.J."/>
            <person name="Berry D.L."/>
            <person name="Dyhrman S.T."/>
            <person name="Wilhelm S.W."/>
            <person name="Salamov A."/>
            <person name="Lobanov A.V."/>
            <person name="Zhang Y."/>
            <person name="Collier J.L."/>
            <person name="Wurch L.L."/>
            <person name="Kustka A.B."/>
            <person name="Dill B.D."/>
            <person name="Shah M."/>
            <person name="VerBerkmoes N.C."/>
            <person name="Kuo A."/>
            <person name="Terry A."/>
            <person name="Pangilinan J."/>
            <person name="Lindquist E.A."/>
            <person name="Lucas S."/>
            <person name="Paulsen I.T."/>
            <person name="Hattenrath-Lehmann T.K."/>
            <person name="Talmage S.C."/>
            <person name="Walker E.A."/>
            <person name="Koch F."/>
            <person name="Burson A.M."/>
            <person name="Marcoval M.A."/>
            <person name="Tang Y.Z."/>
            <person name="Lecleir G.R."/>
            <person name="Coyne K.J."/>
            <person name="Berg G.M."/>
            <person name="Bertrand E.M."/>
            <person name="Saito M.A."/>
            <person name="Gladyshev V.N."/>
            <person name="Grigoriev I.V."/>
        </authorList>
    </citation>
    <scope>NUCLEOTIDE SEQUENCE [LARGE SCALE GENOMIC DNA]</scope>
    <source>
        <strain evidence="4">CCMP 1984</strain>
    </source>
</reference>
<dbReference type="OMA" id="HEADICG"/>
<sequence>YEALGVDPGASDAQIKKAYYKKALKCHPDKHPGDAQKQKEFQAVSSAYQVLSEPEARRRYDSTGESGDDKAG</sequence>
<organism evidence="4">
    <name type="scientific">Aureococcus anophagefferens</name>
    <name type="common">Harmful bloom alga</name>
    <dbReference type="NCBI Taxonomy" id="44056"/>
    <lineage>
        <taxon>Eukaryota</taxon>
        <taxon>Sar</taxon>
        <taxon>Stramenopiles</taxon>
        <taxon>Ochrophyta</taxon>
        <taxon>Pelagophyceae</taxon>
        <taxon>Pelagomonadales</taxon>
        <taxon>Pelagomonadaceae</taxon>
        <taxon>Aureococcus</taxon>
    </lineage>
</organism>
<dbReference type="SMART" id="SM00271">
    <property type="entry name" value="DnaJ"/>
    <property type="match status" value="1"/>
</dbReference>
<evidence type="ECO:0000313" key="3">
    <source>
        <dbReference type="EMBL" id="EGB13079.1"/>
    </source>
</evidence>
<dbReference type="CDD" id="cd06257">
    <property type="entry name" value="DnaJ"/>
    <property type="match status" value="1"/>
</dbReference>
<dbReference type="RefSeq" id="XP_009032145.1">
    <property type="nucleotide sequence ID" value="XM_009033897.1"/>
</dbReference>
<dbReference type="OrthoDB" id="10250354at2759"/>
<dbReference type="EMBL" id="GL833120">
    <property type="protein sequence ID" value="EGB13079.1"/>
    <property type="molecule type" value="Genomic_DNA"/>
</dbReference>
<feature type="non-terminal residue" evidence="3">
    <location>
        <position position="72"/>
    </location>
</feature>
<dbReference type="KEGG" id="aaf:AURANDRAFT_9099"/>
<dbReference type="PANTHER" id="PTHR24074">
    <property type="entry name" value="CO-CHAPERONE PROTEIN DJLA"/>
    <property type="match status" value="1"/>
</dbReference>
<name>F0XVV4_AURAN</name>
<proteinExistence type="predicted"/>
<dbReference type="InterPro" id="IPR001623">
    <property type="entry name" value="DnaJ_domain"/>
</dbReference>
<dbReference type="InterPro" id="IPR036869">
    <property type="entry name" value="J_dom_sf"/>
</dbReference>
<dbReference type="Proteomes" id="UP000002729">
    <property type="component" value="Unassembled WGS sequence"/>
</dbReference>
<dbReference type="SUPFAM" id="SSF46565">
    <property type="entry name" value="Chaperone J-domain"/>
    <property type="match status" value="1"/>
</dbReference>
<dbReference type="PROSITE" id="PS50076">
    <property type="entry name" value="DNAJ_2"/>
    <property type="match status" value="1"/>
</dbReference>
<dbReference type="eggNOG" id="KOG0691">
    <property type="taxonomic scope" value="Eukaryota"/>
</dbReference>
<keyword evidence="4" id="KW-1185">Reference proteome</keyword>
<dbReference type="InParanoid" id="F0XVV4"/>
<feature type="non-terminal residue" evidence="3">
    <location>
        <position position="1"/>
    </location>
</feature>
<dbReference type="AlphaFoldDB" id="F0XVV4"/>
<dbReference type="Gene3D" id="1.10.287.110">
    <property type="entry name" value="DnaJ domain"/>
    <property type="match status" value="1"/>
</dbReference>
<dbReference type="Pfam" id="PF00226">
    <property type="entry name" value="DnaJ"/>
    <property type="match status" value="1"/>
</dbReference>
<accession>F0XVV4</accession>
<dbReference type="InterPro" id="IPR050817">
    <property type="entry name" value="DjlA_DnaK_co-chaperone"/>
</dbReference>
<dbReference type="GeneID" id="20229339"/>
<feature type="compositionally biased region" description="Basic and acidic residues" evidence="1">
    <location>
        <begin position="54"/>
        <end position="72"/>
    </location>
</feature>
<evidence type="ECO:0000313" key="4">
    <source>
        <dbReference type="Proteomes" id="UP000002729"/>
    </source>
</evidence>
<feature type="region of interest" description="Disordered" evidence="1">
    <location>
        <begin position="47"/>
        <end position="72"/>
    </location>
</feature>
<gene>
    <name evidence="3" type="ORF">AURANDRAFT_9099</name>
</gene>
<feature type="domain" description="J" evidence="2">
    <location>
        <begin position="1"/>
        <end position="64"/>
    </location>
</feature>
<evidence type="ECO:0000259" key="2">
    <source>
        <dbReference type="PROSITE" id="PS50076"/>
    </source>
</evidence>